<dbReference type="AlphaFoldDB" id="A0AA39S1H5"/>
<protein>
    <submittedName>
        <fullName evidence="1">Uncharacterized protein</fullName>
    </submittedName>
</protein>
<accession>A0AA39S1H5</accession>
<sequence length="103" mass="11491">MGSTRRSGAGTSRCHCTTPDTPKLTMSPCLNGSLIVCLNNTAYPSLEMLTRRESSPWELSSGLIKNIYVLVFLVYMFCMLRSDSVLPLQDMIKCRSFECLLST</sequence>
<comment type="caution">
    <text evidence="1">The sequence shown here is derived from an EMBL/GenBank/DDBJ whole genome shotgun (WGS) entry which is preliminary data.</text>
</comment>
<keyword evidence="2" id="KW-1185">Reference proteome</keyword>
<name>A0AA39S1H5_ACESA</name>
<dbReference type="Proteomes" id="UP001168877">
    <property type="component" value="Unassembled WGS sequence"/>
</dbReference>
<dbReference type="EMBL" id="JAUESC010000384">
    <property type="protein sequence ID" value="KAK0581340.1"/>
    <property type="molecule type" value="Genomic_DNA"/>
</dbReference>
<proteinExistence type="predicted"/>
<reference evidence="1" key="2">
    <citation type="submission" date="2023-06" db="EMBL/GenBank/DDBJ databases">
        <authorList>
            <person name="Swenson N.G."/>
            <person name="Wegrzyn J.L."/>
            <person name="Mcevoy S.L."/>
        </authorList>
    </citation>
    <scope>NUCLEOTIDE SEQUENCE</scope>
    <source>
        <strain evidence="1">NS2018</strain>
        <tissue evidence="1">Leaf</tissue>
    </source>
</reference>
<evidence type="ECO:0000313" key="1">
    <source>
        <dbReference type="EMBL" id="KAK0581340.1"/>
    </source>
</evidence>
<gene>
    <name evidence="1" type="ORF">LWI29_012581</name>
</gene>
<organism evidence="1 2">
    <name type="scientific">Acer saccharum</name>
    <name type="common">Sugar maple</name>
    <dbReference type="NCBI Taxonomy" id="4024"/>
    <lineage>
        <taxon>Eukaryota</taxon>
        <taxon>Viridiplantae</taxon>
        <taxon>Streptophyta</taxon>
        <taxon>Embryophyta</taxon>
        <taxon>Tracheophyta</taxon>
        <taxon>Spermatophyta</taxon>
        <taxon>Magnoliopsida</taxon>
        <taxon>eudicotyledons</taxon>
        <taxon>Gunneridae</taxon>
        <taxon>Pentapetalae</taxon>
        <taxon>rosids</taxon>
        <taxon>malvids</taxon>
        <taxon>Sapindales</taxon>
        <taxon>Sapindaceae</taxon>
        <taxon>Hippocastanoideae</taxon>
        <taxon>Acereae</taxon>
        <taxon>Acer</taxon>
    </lineage>
</organism>
<reference evidence="1" key="1">
    <citation type="journal article" date="2022" name="Plant J.">
        <title>Strategies of tolerance reflected in two North American maple genomes.</title>
        <authorList>
            <person name="McEvoy S.L."/>
            <person name="Sezen U.U."/>
            <person name="Trouern-Trend A."/>
            <person name="McMahon S.M."/>
            <person name="Schaberg P.G."/>
            <person name="Yang J."/>
            <person name="Wegrzyn J.L."/>
            <person name="Swenson N.G."/>
        </authorList>
    </citation>
    <scope>NUCLEOTIDE SEQUENCE</scope>
    <source>
        <strain evidence="1">NS2018</strain>
    </source>
</reference>
<evidence type="ECO:0000313" key="2">
    <source>
        <dbReference type="Proteomes" id="UP001168877"/>
    </source>
</evidence>